<proteinExistence type="predicted"/>
<dbReference type="AlphaFoldDB" id="A0A5A9W532"/>
<dbReference type="Pfam" id="PF11197">
    <property type="entry name" value="DUF2835"/>
    <property type="match status" value="1"/>
</dbReference>
<name>A0A5A9W532_9GAMM</name>
<gene>
    <name evidence="1" type="ORF">E1H14_03485</name>
</gene>
<protein>
    <submittedName>
        <fullName evidence="1">DUF2835 family protein</fullName>
    </submittedName>
</protein>
<dbReference type="RefSeq" id="WP_149390066.1">
    <property type="nucleotide sequence ID" value="NZ_SMRS01000002.1"/>
</dbReference>
<comment type="caution">
    <text evidence="1">The sequence shown here is derived from an EMBL/GenBank/DDBJ whole genome shotgun (WGS) entry which is preliminary data.</text>
</comment>
<dbReference type="InterPro" id="IPR021363">
    <property type="entry name" value="DUF2835"/>
</dbReference>
<evidence type="ECO:0000313" key="2">
    <source>
        <dbReference type="Proteomes" id="UP000325302"/>
    </source>
</evidence>
<reference evidence="1 2" key="1">
    <citation type="submission" date="2019-03" db="EMBL/GenBank/DDBJ databases">
        <title>Nitrincola sp. nov. isolated from an Indian soda lake.</title>
        <authorList>
            <person name="Joshi A."/>
            <person name="Thite S.V."/>
            <person name="Joseph N."/>
            <person name="Dhotre D."/>
            <person name="Moorthy M."/>
            <person name="Shouche Y.S."/>
        </authorList>
    </citation>
    <scope>NUCLEOTIDE SEQUENCE [LARGE SCALE GENOMIC DNA]</scope>
    <source>
        <strain evidence="1 2">MEB193</strain>
    </source>
</reference>
<accession>A0A5A9W532</accession>
<organism evidence="1 2">
    <name type="scientific">Nitrincola tapanii</name>
    <dbReference type="NCBI Taxonomy" id="1708751"/>
    <lineage>
        <taxon>Bacteria</taxon>
        <taxon>Pseudomonadati</taxon>
        <taxon>Pseudomonadota</taxon>
        <taxon>Gammaproteobacteria</taxon>
        <taxon>Oceanospirillales</taxon>
        <taxon>Oceanospirillaceae</taxon>
        <taxon>Nitrincola</taxon>
    </lineage>
</organism>
<dbReference type="Proteomes" id="UP000325302">
    <property type="component" value="Unassembled WGS sequence"/>
</dbReference>
<evidence type="ECO:0000313" key="1">
    <source>
        <dbReference type="EMBL" id="KAA0875762.1"/>
    </source>
</evidence>
<dbReference type="EMBL" id="SMRS01000002">
    <property type="protein sequence ID" value="KAA0875762.1"/>
    <property type="molecule type" value="Genomic_DNA"/>
</dbReference>
<keyword evidence="2" id="KW-1185">Reference proteome</keyword>
<sequence>MQHLIIDLFIPREEFLKYYKGIASQVNCRARDGRVVSLPVKNLLPFLTHSGVRGSFVIYFERGGKLVSINRLAQAAPVNS</sequence>
<dbReference type="OrthoDB" id="5600793at2"/>